<evidence type="ECO:0000256" key="2">
    <source>
        <dbReference type="ARBA" id="ARBA00022475"/>
    </source>
</evidence>
<evidence type="ECO:0000256" key="7">
    <source>
        <dbReference type="SAM" id="Phobius"/>
    </source>
</evidence>
<proteinExistence type="inferred from homology"/>
<comment type="caution">
    <text evidence="10">The sequence shown here is derived from an EMBL/GenBank/DDBJ whole genome shotgun (WGS) entry which is preliminary data.</text>
</comment>
<evidence type="ECO:0000256" key="8">
    <source>
        <dbReference type="SAM" id="SignalP"/>
    </source>
</evidence>
<evidence type="ECO:0000313" key="10">
    <source>
        <dbReference type="EMBL" id="NWK56668.1"/>
    </source>
</evidence>
<dbReference type="GO" id="GO:0005886">
    <property type="term" value="C:plasma membrane"/>
    <property type="evidence" value="ECO:0007669"/>
    <property type="project" value="UniProtKB-SubCell"/>
</dbReference>
<keyword evidence="11" id="KW-1185">Reference proteome</keyword>
<feature type="transmembrane region" description="Helical" evidence="7">
    <location>
        <begin position="144"/>
        <end position="170"/>
    </location>
</feature>
<keyword evidence="8" id="KW-0732">Signal</keyword>
<reference evidence="10 11" key="1">
    <citation type="submission" date="2020-07" db="EMBL/GenBank/DDBJ databases">
        <title>Roseicoccus Jingziensis gen. nov., sp. nov., isolated from coastal seawater.</title>
        <authorList>
            <person name="Feng X."/>
        </authorList>
    </citation>
    <scope>NUCLEOTIDE SEQUENCE [LARGE SCALE GENOMIC DNA]</scope>
    <source>
        <strain evidence="10 11">N1E253</strain>
    </source>
</reference>
<sequence length="268" mass="29113">MKRKIKNHPIFLSASVMMLTVLQASAQTDAPISIEINWMEELQKGGLTGIALIVLAVAAVGFTIERLLNLRGNLIVSRKLIDEIKPLGRDHYFDEVRDRCAASPSVLSKVMTYVVNHRGNDPELYMAGAADIGAREIDKHRRKLAPIGIIASLAPLLGLLGTMIGMIEAFAKFALIEDSSEASIVLADSIGKALITTAMGLVIAIPTLVIYHYLRSRLNKYSEDLEEAVESLASAWFFQTSGFVKDTEPGKTVGVASEESSEDVQVTA</sequence>
<dbReference type="Proteomes" id="UP000557872">
    <property type="component" value="Unassembled WGS sequence"/>
</dbReference>
<dbReference type="RefSeq" id="WP_178933468.1">
    <property type="nucleotide sequence ID" value="NZ_JACBAZ010000005.1"/>
</dbReference>
<protein>
    <submittedName>
        <fullName evidence="10">MotA/TolQ/ExbB proton channel family protein</fullName>
    </submittedName>
</protein>
<feature type="chain" id="PRO_5032855112" evidence="8">
    <location>
        <begin position="27"/>
        <end position="268"/>
    </location>
</feature>
<evidence type="ECO:0000256" key="5">
    <source>
        <dbReference type="ARBA" id="ARBA00023136"/>
    </source>
</evidence>
<keyword evidence="3 7" id="KW-0812">Transmembrane</keyword>
<keyword evidence="6" id="KW-0653">Protein transport</keyword>
<evidence type="ECO:0000256" key="1">
    <source>
        <dbReference type="ARBA" id="ARBA00004651"/>
    </source>
</evidence>
<evidence type="ECO:0000256" key="3">
    <source>
        <dbReference type="ARBA" id="ARBA00022692"/>
    </source>
</evidence>
<evidence type="ECO:0000313" key="11">
    <source>
        <dbReference type="Proteomes" id="UP000557872"/>
    </source>
</evidence>
<keyword evidence="2" id="KW-1003">Cell membrane</keyword>
<dbReference type="InterPro" id="IPR002898">
    <property type="entry name" value="MotA_ExbB_proton_chnl"/>
</dbReference>
<comment type="subcellular location">
    <subcellularLocation>
        <location evidence="1">Cell membrane</location>
        <topology evidence="1">Multi-pass membrane protein</topology>
    </subcellularLocation>
    <subcellularLocation>
        <location evidence="6">Membrane</location>
        <topology evidence="6">Multi-pass membrane protein</topology>
    </subcellularLocation>
</comment>
<comment type="similarity">
    <text evidence="6">Belongs to the exbB/tolQ family.</text>
</comment>
<feature type="transmembrane region" description="Helical" evidence="7">
    <location>
        <begin position="50"/>
        <end position="68"/>
    </location>
</feature>
<dbReference type="PANTHER" id="PTHR30625">
    <property type="entry name" value="PROTEIN TOLQ"/>
    <property type="match status" value="1"/>
</dbReference>
<evidence type="ECO:0000256" key="6">
    <source>
        <dbReference type="RuleBase" id="RU004057"/>
    </source>
</evidence>
<accession>A0A851GFW2</accession>
<keyword evidence="5 7" id="KW-0472">Membrane</keyword>
<dbReference type="PANTHER" id="PTHR30625:SF11">
    <property type="entry name" value="MOTA_TOLQ_EXBB PROTON CHANNEL DOMAIN-CONTAINING PROTEIN"/>
    <property type="match status" value="1"/>
</dbReference>
<feature type="transmembrane region" description="Helical" evidence="7">
    <location>
        <begin position="190"/>
        <end position="214"/>
    </location>
</feature>
<dbReference type="GO" id="GO:0017038">
    <property type="term" value="P:protein import"/>
    <property type="evidence" value="ECO:0007669"/>
    <property type="project" value="TreeGrafter"/>
</dbReference>
<organism evidence="10 11">
    <name type="scientific">Oceaniferula marina</name>
    <dbReference type="NCBI Taxonomy" id="2748318"/>
    <lineage>
        <taxon>Bacteria</taxon>
        <taxon>Pseudomonadati</taxon>
        <taxon>Verrucomicrobiota</taxon>
        <taxon>Verrucomicrobiia</taxon>
        <taxon>Verrucomicrobiales</taxon>
        <taxon>Verrucomicrobiaceae</taxon>
        <taxon>Oceaniferula</taxon>
    </lineage>
</organism>
<gene>
    <name evidence="10" type="ORF">HW115_13680</name>
</gene>
<dbReference type="Pfam" id="PF01618">
    <property type="entry name" value="MotA_ExbB"/>
    <property type="match status" value="1"/>
</dbReference>
<evidence type="ECO:0000259" key="9">
    <source>
        <dbReference type="Pfam" id="PF01618"/>
    </source>
</evidence>
<feature type="domain" description="MotA/TolQ/ExbB proton channel" evidence="9">
    <location>
        <begin position="119"/>
        <end position="226"/>
    </location>
</feature>
<name>A0A851GFW2_9BACT</name>
<keyword evidence="4 7" id="KW-1133">Transmembrane helix</keyword>
<dbReference type="InterPro" id="IPR050790">
    <property type="entry name" value="ExbB/TolQ_transport"/>
</dbReference>
<feature type="signal peptide" evidence="8">
    <location>
        <begin position="1"/>
        <end position="26"/>
    </location>
</feature>
<evidence type="ECO:0000256" key="4">
    <source>
        <dbReference type="ARBA" id="ARBA00022989"/>
    </source>
</evidence>
<keyword evidence="6" id="KW-0813">Transport</keyword>
<dbReference type="AlphaFoldDB" id="A0A851GFW2"/>
<dbReference type="EMBL" id="JACBAZ010000005">
    <property type="protein sequence ID" value="NWK56668.1"/>
    <property type="molecule type" value="Genomic_DNA"/>
</dbReference>